<evidence type="ECO:0000313" key="2">
    <source>
        <dbReference type="EMBL" id="KAE8331986.1"/>
    </source>
</evidence>
<evidence type="ECO:0008006" key="4">
    <source>
        <dbReference type="Google" id="ProtNLM"/>
    </source>
</evidence>
<keyword evidence="1" id="KW-0812">Transmembrane</keyword>
<feature type="transmembrane region" description="Helical" evidence="1">
    <location>
        <begin position="55"/>
        <end position="76"/>
    </location>
</feature>
<sequence length="78" mass="8663">MSDNDGENSIGSHGVMFDDATQRQFQLLYCTRPSISLSVRLFRATMGRKGSDKSACSSLGTSFFFLISFLFVVLLLSR</sequence>
<reference evidence="3" key="1">
    <citation type="submission" date="2019-04" db="EMBL/GenBank/DDBJ databases">
        <title>Friends and foes A comparative genomics studyof 23 Aspergillus species from section Flavi.</title>
        <authorList>
            <consortium name="DOE Joint Genome Institute"/>
            <person name="Kjaerbolling I."/>
            <person name="Vesth T."/>
            <person name="Frisvad J.C."/>
            <person name="Nybo J.L."/>
            <person name="Theobald S."/>
            <person name="Kildgaard S."/>
            <person name="Isbrandt T."/>
            <person name="Kuo A."/>
            <person name="Sato A."/>
            <person name="Lyhne E.K."/>
            <person name="Kogle M.E."/>
            <person name="Wiebenga A."/>
            <person name="Kun R.S."/>
            <person name="Lubbers R.J."/>
            <person name="Makela M.R."/>
            <person name="Barry K."/>
            <person name="Chovatia M."/>
            <person name="Clum A."/>
            <person name="Daum C."/>
            <person name="Haridas S."/>
            <person name="He G."/>
            <person name="LaButti K."/>
            <person name="Lipzen A."/>
            <person name="Mondo S."/>
            <person name="Riley R."/>
            <person name="Salamov A."/>
            <person name="Simmons B.A."/>
            <person name="Magnuson J.K."/>
            <person name="Henrissat B."/>
            <person name="Mortensen U.H."/>
            <person name="Larsen T.O."/>
            <person name="Devries R.P."/>
            <person name="Grigoriev I.V."/>
            <person name="Machida M."/>
            <person name="Baker S.E."/>
            <person name="Andersen M.R."/>
        </authorList>
    </citation>
    <scope>NUCLEOTIDE SEQUENCE [LARGE SCALE GENOMIC DNA]</scope>
    <source>
        <strain evidence="3">CBS 130017</strain>
    </source>
</reference>
<evidence type="ECO:0000256" key="1">
    <source>
        <dbReference type="SAM" id="Phobius"/>
    </source>
</evidence>
<dbReference type="EMBL" id="ML741767">
    <property type="protein sequence ID" value="KAE8331986.1"/>
    <property type="molecule type" value="Genomic_DNA"/>
</dbReference>
<dbReference type="AlphaFoldDB" id="A0A5N6XHX4"/>
<proteinExistence type="predicted"/>
<keyword evidence="1" id="KW-1133">Transmembrane helix</keyword>
<keyword evidence="3" id="KW-1185">Reference proteome</keyword>
<keyword evidence="1" id="KW-0472">Membrane</keyword>
<protein>
    <recommendedName>
        <fullName evidence="4">Transmembrane protein</fullName>
    </recommendedName>
</protein>
<name>A0A5N6XHX4_9EURO</name>
<organism evidence="2 3">
    <name type="scientific">Aspergillus sergii</name>
    <dbReference type="NCBI Taxonomy" id="1034303"/>
    <lineage>
        <taxon>Eukaryota</taxon>
        <taxon>Fungi</taxon>
        <taxon>Dikarya</taxon>
        <taxon>Ascomycota</taxon>
        <taxon>Pezizomycotina</taxon>
        <taxon>Eurotiomycetes</taxon>
        <taxon>Eurotiomycetidae</taxon>
        <taxon>Eurotiales</taxon>
        <taxon>Aspergillaceae</taxon>
        <taxon>Aspergillus</taxon>
        <taxon>Aspergillus subgen. Circumdati</taxon>
    </lineage>
</organism>
<accession>A0A5N6XHX4</accession>
<dbReference type="Proteomes" id="UP000325945">
    <property type="component" value="Unassembled WGS sequence"/>
</dbReference>
<gene>
    <name evidence="2" type="ORF">BDV39DRAFT_167961</name>
</gene>
<evidence type="ECO:0000313" key="3">
    <source>
        <dbReference type="Proteomes" id="UP000325945"/>
    </source>
</evidence>